<dbReference type="PROSITE" id="PS00236">
    <property type="entry name" value="NEUROTR_ION_CHANNEL"/>
    <property type="match status" value="1"/>
</dbReference>
<dbReference type="PRINTS" id="PR00252">
    <property type="entry name" value="NRIONCHANNEL"/>
</dbReference>
<evidence type="ECO:0000313" key="15">
    <source>
        <dbReference type="EMBL" id="ESO06183.1"/>
    </source>
</evidence>
<dbReference type="EnsemblMetazoa" id="HelroT188291">
    <property type="protein sequence ID" value="HelroP188291"/>
    <property type="gene ID" value="HelroG188291"/>
</dbReference>
<evidence type="ECO:0000259" key="14">
    <source>
        <dbReference type="Pfam" id="PF02932"/>
    </source>
</evidence>
<feature type="transmembrane region" description="Helical" evidence="11">
    <location>
        <begin position="208"/>
        <end position="230"/>
    </location>
</feature>
<organism evidence="16 17">
    <name type="scientific">Helobdella robusta</name>
    <name type="common">Californian leech</name>
    <dbReference type="NCBI Taxonomy" id="6412"/>
    <lineage>
        <taxon>Eukaryota</taxon>
        <taxon>Metazoa</taxon>
        <taxon>Spiralia</taxon>
        <taxon>Lophotrochozoa</taxon>
        <taxon>Annelida</taxon>
        <taxon>Clitellata</taxon>
        <taxon>Hirudinea</taxon>
        <taxon>Rhynchobdellida</taxon>
        <taxon>Glossiphoniidae</taxon>
        <taxon>Helobdella</taxon>
    </lineage>
</organism>
<keyword evidence="4" id="KW-1003">Cell membrane</keyword>
<dbReference type="InParanoid" id="T1FPU2"/>
<evidence type="ECO:0000256" key="1">
    <source>
        <dbReference type="ARBA" id="ARBA00004141"/>
    </source>
</evidence>
<feature type="domain" description="Neurotransmitter-gated ion-channel ligand-binding" evidence="13">
    <location>
        <begin position="39"/>
        <end position="205"/>
    </location>
</feature>
<dbReference type="KEGG" id="hro:HELRODRAFT_188291"/>
<feature type="domain" description="Neurotransmitter-gated ion-channel transmembrane" evidence="14">
    <location>
        <begin position="213"/>
        <end position="299"/>
    </location>
</feature>
<protein>
    <submittedName>
        <fullName evidence="15 16">Uncharacterized protein</fullName>
    </submittedName>
</protein>
<dbReference type="STRING" id="6412.T1FPU2"/>
<evidence type="ECO:0000256" key="4">
    <source>
        <dbReference type="ARBA" id="ARBA00022475"/>
    </source>
</evidence>
<dbReference type="GO" id="GO:1902476">
    <property type="term" value="P:chloride transmembrane transport"/>
    <property type="evidence" value="ECO:0000318"/>
    <property type="project" value="GO_Central"/>
</dbReference>
<keyword evidence="17" id="KW-1185">Reference proteome</keyword>
<dbReference type="Proteomes" id="UP000015101">
    <property type="component" value="Unassembled WGS sequence"/>
</dbReference>
<reference evidence="16" key="3">
    <citation type="submission" date="2015-06" db="UniProtKB">
        <authorList>
            <consortium name="EnsemblMetazoa"/>
        </authorList>
    </citation>
    <scope>IDENTIFICATION</scope>
</reference>
<dbReference type="InterPro" id="IPR006029">
    <property type="entry name" value="Neurotrans-gated_channel_TM"/>
</dbReference>
<dbReference type="GO" id="GO:0098794">
    <property type="term" value="C:postsynapse"/>
    <property type="evidence" value="ECO:0007669"/>
    <property type="project" value="GOC"/>
</dbReference>
<evidence type="ECO:0000259" key="13">
    <source>
        <dbReference type="Pfam" id="PF02931"/>
    </source>
</evidence>
<dbReference type="InterPro" id="IPR006202">
    <property type="entry name" value="Neur_chan_lig-bd"/>
</dbReference>
<dbReference type="PANTHER" id="PTHR18945">
    <property type="entry name" value="NEUROTRANSMITTER GATED ION CHANNEL"/>
    <property type="match status" value="1"/>
</dbReference>
<keyword evidence="6" id="KW-0732">Signal</keyword>
<dbReference type="InterPro" id="IPR036719">
    <property type="entry name" value="Neuro-gated_channel_TM_sf"/>
</dbReference>
<dbReference type="GO" id="GO:0004888">
    <property type="term" value="F:transmembrane signaling receptor activity"/>
    <property type="evidence" value="ECO:0007669"/>
    <property type="project" value="InterPro"/>
</dbReference>
<feature type="transmembrane region" description="Helical" evidence="11">
    <location>
        <begin position="392"/>
        <end position="409"/>
    </location>
</feature>
<dbReference type="SUPFAM" id="SSF90112">
    <property type="entry name" value="Neurotransmitter-gated ion-channel transmembrane pore"/>
    <property type="match status" value="1"/>
</dbReference>
<comment type="caution">
    <text evidence="11">Lacks conserved residue(s) required for the propagation of feature annotation.</text>
</comment>
<evidence type="ECO:0000256" key="8">
    <source>
        <dbReference type="ARBA" id="ARBA00023065"/>
    </source>
</evidence>
<dbReference type="Pfam" id="PF02932">
    <property type="entry name" value="Neur_chan_memb"/>
    <property type="match status" value="1"/>
</dbReference>
<evidence type="ECO:0000313" key="17">
    <source>
        <dbReference type="Proteomes" id="UP000015101"/>
    </source>
</evidence>
<dbReference type="Gene3D" id="1.20.58.390">
    <property type="entry name" value="Neurotransmitter-gated ion-channel transmembrane domain"/>
    <property type="match status" value="1"/>
</dbReference>
<dbReference type="GO" id="GO:0005231">
    <property type="term" value="F:excitatory extracellular ligand-gated monoatomic ion channel activity"/>
    <property type="evidence" value="ECO:0000318"/>
    <property type="project" value="GO_Central"/>
</dbReference>
<keyword evidence="10 11" id="KW-0407">Ion channel</keyword>
<dbReference type="PRINTS" id="PR00253">
    <property type="entry name" value="GABAARECEPTR"/>
</dbReference>
<name>T1FPU2_HELRO</name>
<dbReference type="OrthoDB" id="407674at2759"/>
<keyword evidence="7 11" id="KW-1133">Transmembrane helix</keyword>
<dbReference type="InterPro" id="IPR038050">
    <property type="entry name" value="Neuro_actylchol_rec"/>
</dbReference>
<keyword evidence="8 11" id="KW-0406">Ion transport</keyword>
<dbReference type="RefSeq" id="XP_009015551.1">
    <property type="nucleotide sequence ID" value="XM_009017303.1"/>
</dbReference>
<dbReference type="CDD" id="cd19049">
    <property type="entry name" value="LGIC_TM_anion"/>
    <property type="match status" value="1"/>
</dbReference>
<evidence type="ECO:0000256" key="3">
    <source>
        <dbReference type="ARBA" id="ARBA00022448"/>
    </source>
</evidence>
<dbReference type="GeneID" id="20210839"/>
<dbReference type="GO" id="GO:0005886">
    <property type="term" value="C:plasma membrane"/>
    <property type="evidence" value="ECO:0007669"/>
    <property type="project" value="UniProtKB-SubCell"/>
</dbReference>
<dbReference type="CTD" id="20210839"/>
<comment type="subcellular location">
    <subcellularLocation>
        <location evidence="2">Cell membrane</location>
    </subcellularLocation>
    <subcellularLocation>
        <location evidence="1">Membrane</location>
        <topology evidence="1">Multi-pass membrane protein</topology>
    </subcellularLocation>
</comment>
<comment type="similarity">
    <text evidence="11">Belongs to the ligand-gated ion channel (TC 1.A.9) family.</text>
</comment>
<evidence type="ECO:0000256" key="11">
    <source>
        <dbReference type="RuleBase" id="RU000687"/>
    </source>
</evidence>
<keyword evidence="5 11" id="KW-0812">Transmembrane</keyword>
<keyword evidence="3 11" id="KW-0813">Transport</keyword>
<feature type="region of interest" description="Disordered" evidence="12">
    <location>
        <begin position="1"/>
        <end position="39"/>
    </location>
</feature>
<dbReference type="OMA" id="ICNITME"/>
<dbReference type="InterPro" id="IPR036734">
    <property type="entry name" value="Neur_chan_lig-bd_sf"/>
</dbReference>
<reference evidence="17" key="1">
    <citation type="submission" date="2012-12" db="EMBL/GenBank/DDBJ databases">
        <authorList>
            <person name="Hellsten U."/>
            <person name="Grimwood J."/>
            <person name="Chapman J.A."/>
            <person name="Shapiro H."/>
            <person name="Aerts A."/>
            <person name="Otillar R.P."/>
            <person name="Terry A.Y."/>
            <person name="Boore J.L."/>
            <person name="Simakov O."/>
            <person name="Marletaz F."/>
            <person name="Cho S.-J."/>
            <person name="Edsinger-Gonzales E."/>
            <person name="Havlak P."/>
            <person name="Kuo D.-H."/>
            <person name="Larsson T."/>
            <person name="Lv J."/>
            <person name="Arendt D."/>
            <person name="Savage R."/>
            <person name="Osoegawa K."/>
            <person name="de Jong P."/>
            <person name="Lindberg D.R."/>
            <person name="Seaver E.C."/>
            <person name="Weisblat D.A."/>
            <person name="Putnam N.H."/>
            <person name="Grigoriev I.V."/>
            <person name="Rokhsar D.S."/>
        </authorList>
    </citation>
    <scope>NUCLEOTIDE SEQUENCE</scope>
</reference>
<evidence type="ECO:0000256" key="9">
    <source>
        <dbReference type="ARBA" id="ARBA00023136"/>
    </source>
</evidence>
<gene>
    <name evidence="16" type="primary">20210839</name>
    <name evidence="15" type="ORF">HELRODRAFT_188291</name>
</gene>
<dbReference type="HOGENOM" id="CLU_010920_1_2_1"/>
<evidence type="ECO:0000256" key="12">
    <source>
        <dbReference type="SAM" id="MobiDB-lite"/>
    </source>
</evidence>
<keyword evidence="9 11" id="KW-0472">Membrane</keyword>
<evidence type="ECO:0000313" key="16">
    <source>
        <dbReference type="EnsemblMetazoa" id="HelroP188291"/>
    </source>
</evidence>
<dbReference type="EMBL" id="AMQM01000577">
    <property type="status" value="NOT_ANNOTATED_CDS"/>
    <property type="molecule type" value="Genomic_DNA"/>
</dbReference>
<dbReference type="FunFam" id="2.70.170.10:FF:000065">
    <property type="entry name" value="Glutamate-gated chloride channel, putative"/>
    <property type="match status" value="1"/>
</dbReference>
<dbReference type="NCBIfam" id="TIGR00860">
    <property type="entry name" value="LIC"/>
    <property type="match status" value="1"/>
</dbReference>
<dbReference type="AlphaFoldDB" id="T1FPU2"/>
<evidence type="ECO:0000256" key="7">
    <source>
        <dbReference type="ARBA" id="ARBA00022989"/>
    </source>
</evidence>
<dbReference type="eggNOG" id="KOG3644">
    <property type="taxonomic scope" value="Eukaryota"/>
</dbReference>
<dbReference type="EMBL" id="KB096324">
    <property type="protein sequence ID" value="ESO06183.1"/>
    <property type="molecule type" value="Genomic_DNA"/>
</dbReference>
<dbReference type="InterPro" id="IPR006201">
    <property type="entry name" value="Neur_channel"/>
</dbReference>
<evidence type="ECO:0000256" key="10">
    <source>
        <dbReference type="ARBA" id="ARBA00023303"/>
    </source>
</evidence>
<feature type="compositionally biased region" description="Acidic residues" evidence="12">
    <location>
        <begin position="18"/>
        <end position="39"/>
    </location>
</feature>
<reference evidence="15 17" key="2">
    <citation type="journal article" date="2013" name="Nature">
        <title>Insights into bilaterian evolution from three spiralian genomes.</title>
        <authorList>
            <person name="Simakov O."/>
            <person name="Marletaz F."/>
            <person name="Cho S.J."/>
            <person name="Edsinger-Gonzales E."/>
            <person name="Havlak P."/>
            <person name="Hellsten U."/>
            <person name="Kuo D.H."/>
            <person name="Larsson T."/>
            <person name="Lv J."/>
            <person name="Arendt D."/>
            <person name="Savage R."/>
            <person name="Osoegawa K."/>
            <person name="de Jong P."/>
            <person name="Grimwood J."/>
            <person name="Chapman J.A."/>
            <person name="Shapiro H."/>
            <person name="Aerts A."/>
            <person name="Otillar R.P."/>
            <person name="Terry A.Y."/>
            <person name="Boore J.L."/>
            <person name="Grigoriev I.V."/>
            <person name="Lindberg D.R."/>
            <person name="Seaver E.C."/>
            <person name="Weisblat D.A."/>
            <person name="Putnam N.H."/>
            <person name="Rokhsar D.S."/>
        </authorList>
    </citation>
    <scope>NUCLEOTIDE SEQUENCE</scope>
</reference>
<feature type="transmembrane region" description="Helical" evidence="11">
    <location>
        <begin position="271"/>
        <end position="290"/>
    </location>
</feature>
<dbReference type="SUPFAM" id="SSF63712">
    <property type="entry name" value="Nicotinic receptor ligand binding domain-like"/>
    <property type="match status" value="1"/>
</dbReference>
<dbReference type="Gene3D" id="2.70.170.10">
    <property type="entry name" value="Neurotransmitter-gated ion-channel ligand-binding domain"/>
    <property type="match status" value="1"/>
</dbReference>
<dbReference type="InterPro" id="IPR018000">
    <property type="entry name" value="Neurotransmitter_ion_chnl_CS"/>
</dbReference>
<evidence type="ECO:0000256" key="5">
    <source>
        <dbReference type="ARBA" id="ARBA00022692"/>
    </source>
</evidence>
<dbReference type="Pfam" id="PF02931">
    <property type="entry name" value="Neur_chan_LBD"/>
    <property type="match status" value="1"/>
</dbReference>
<dbReference type="InterPro" id="IPR006028">
    <property type="entry name" value="GABAA/Glycine_rcpt"/>
</dbReference>
<proteinExistence type="inferred from homology"/>
<accession>T1FPU2</accession>
<dbReference type="CDD" id="cd18987">
    <property type="entry name" value="LGIC_ECD_anion"/>
    <property type="match status" value="1"/>
</dbReference>
<evidence type="ECO:0000256" key="6">
    <source>
        <dbReference type="ARBA" id="ARBA00022729"/>
    </source>
</evidence>
<sequence length="415" mass="47699">MTSFVLNDDVGNYNKSNEEDDVCNEEDDEVDDVNGEDEDKEEEFSMTCYLRQVWTDSRLAYKDYNKSITLNYNQFDRLWIPDLFIRNLKSGRLHAITLPNRLIRLSPDGTVLYSQRLSMTLVCNMVLDRYPMDNQTCFIEFGSYAYTTDDLIFNWRINQSAVEMPETVSLPEYNIVKVTSIVCSTNFNSTGSFPCLKANFHLNRRLRAYMLTTYLPSFLVVLLSWLSFWIDPESTPARTSLSILTILTVTTQSSSLMRNTPTGSFTKAIDVWMATCLVFVFAAFIEYSIVNTLSRKKKKILSSNTVEPVKDVNSTLEQSAKNVLKSGSDHAIIKNKSFSNGIEHVSRTPADMFQTKSTKDNLFGSGWTKVKQYLQGHYNDEPAVFVELISRIFFPSLFFIFNIVYWPFYLTRSST</sequence>
<evidence type="ECO:0000256" key="2">
    <source>
        <dbReference type="ARBA" id="ARBA00004236"/>
    </source>
</evidence>